<gene>
    <name evidence="3" type="ORF">EKD16_02995</name>
</gene>
<evidence type="ECO:0008006" key="5">
    <source>
        <dbReference type="Google" id="ProtNLM"/>
    </source>
</evidence>
<evidence type="ECO:0000313" key="4">
    <source>
        <dbReference type="Proteomes" id="UP000292235"/>
    </source>
</evidence>
<evidence type="ECO:0000256" key="2">
    <source>
        <dbReference type="SAM" id="Phobius"/>
    </source>
</evidence>
<keyword evidence="2" id="KW-0472">Membrane</keyword>
<evidence type="ECO:0000313" key="3">
    <source>
        <dbReference type="EMBL" id="QBI52410.1"/>
    </source>
</evidence>
<dbReference type="AlphaFoldDB" id="A0A4P6PXJ4"/>
<keyword evidence="2" id="KW-0812">Transmembrane</keyword>
<dbReference type="EMBL" id="CP036455">
    <property type="protein sequence ID" value="QBI52410.1"/>
    <property type="molecule type" value="Genomic_DNA"/>
</dbReference>
<sequence>MTSPDPILGDLHDRGGPLPGDSVESRSVNLRWRRIPLWLVLMPVSVALAAAIPIRFATELGKPYIGGSEITGGVVFFVGSVGLALWMAWITPRVFTRQGVAVDAVGVALIQDPNLWFAGRTVRIPWGVIQSISEHERLTGPSGNQRKRRIVTLVVDADDHGIAVPSWASASPLSAPEGAPPRLRVDIGPGNSRQPKVLRALHAARPDLFA</sequence>
<feature type="transmembrane region" description="Helical" evidence="2">
    <location>
        <begin position="35"/>
        <end position="58"/>
    </location>
</feature>
<dbReference type="RefSeq" id="WP_165498482.1">
    <property type="nucleotide sequence ID" value="NZ_CP036455.1"/>
</dbReference>
<feature type="region of interest" description="Disordered" evidence="1">
    <location>
        <begin position="1"/>
        <end position="22"/>
    </location>
</feature>
<keyword evidence="2" id="KW-1133">Transmembrane helix</keyword>
<dbReference type="KEGG" id="strr:EKD16_02995"/>
<feature type="transmembrane region" description="Helical" evidence="2">
    <location>
        <begin position="70"/>
        <end position="89"/>
    </location>
</feature>
<name>A0A4P6PXJ4_9ACTN</name>
<organism evidence="3 4">
    <name type="scientific">Streptomonospora litoralis</name>
    <dbReference type="NCBI Taxonomy" id="2498135"/>
    <lineage>
        <taxon>Bacteria</taxon>
        <taxon>Bacillati</taxon>
        <taxon>Actinomycetota</taxon>
        <taxon>Actinomycetes</taxon>
        <taxon>Streptosporangiales</taxon>
        <taxon>Nocardiopsidaceae</taxon>
        <taxon>Streptomonospora</taxon>
    </lineage>
</organism>
<protein>
    <recommendedName>
        <fullName evidence="5">PH domain-containing protein</fullName>
    </recommendedName>
</protein>
<dbReference type="Proteomes" id="UP000292235">
    <property type="component" value="Chromosome"/>
</dbReference>
<evidence type="ECO:0000256" key="1">
    <source>
        <dbReference type="SAM" id="MobiDB-lite"/>
    </source>
</evidence>
<proteinExistence type="predicted"/>
<keyword evidence="4" id="KW-1185">Reference proteome</keyword>
<accession>A0A4P6PXJ4</accession>
<reference evidence="3 4" key="1">
    <citation type="submission" date="2019-02" db="EMBL/GenBank/DDBJ databases">
        <authorList>
            <person name="Khodamoradi S."/>
            <person name="Hahnke R.L."/>
            <person name="Kaempfer P."/>
            <person name="Schumann P."/>
            <person name="Rohde M."/>
            <person name="Steinert M."/>
            <person name="Luzhetskyy A."/>
            <person name="Wink J."/>
            <person name="Ruckert C."/>
        </authorList>
    </citation>
    <scope>NUCLEOTIDE SEQUENCE [LARGE SCALE GENOMIC DNA]</scope>
    <source>
        <strain evidence="3 4">M2</strain>
    </source>
</reference>